<comment type="caution">
    <text evidence="10">The sequence shown here is derived from an EMBL/GenBank/DDBJ whole genome shotgun (WGS) entry which is preliminary data.</text>
</comment>
<dbReference type="InterPro" id="IPR050291">
    <property type="entry name" value="CDF_Transporter"/>
</dbReference>
<evidence type="ECO:0000313" key="11">
    <source>
        <dbReference type="Proteomes" id="UP000824165"/>
    </source>
</evidence>
<dbReference type="PANTHER" id="PTHR43840:SF15">
    <property type="entry name" value="MITOCHONDRIAL METAL TRANSPORTER 1-RELATED"/>
    <property type="match status" value="1"/>
</dbReference>
<protein>
    <submittedName>
        <fullName evidence="10">Cation transporter</fullName>
    </submittedName>
</protein>
<dbReference type="GO" id="GO:0016020">
    <property type="term" value="C:membrane"/>
    <property type="evidence" value="ECO:0007669"/>
    <property type="project" value="UniProtKB-SubCell"/>
</dbReference>
<dbReference type="Proteomes" id="UP000824165">
    <property type="component" value="Unassembled WGS sequence"/>
</dbReference>
<accession>A0A9D1H321</accession>
<sequence length="296" mass="31269">MDTSKIANRVSVVTIIANLLLCLFKLVTGLIARSSAMISDAVHSASDVISAFAVIAGINISAKAEDKGHQYGHEKIEAVFALILSAILFATGAGIGWGGVSKIISGSYSTIEIPGRLALAAAVISVAAKEVMYRYTIVNARKIRSTALEAAAWDHRSDALASVGSFAGILGARLGYPVCDPIASAVICLFILKAAADIFKNAVNQLIDAACDAETEKNMIKAVCGVDGVLSVDDLKTRLFGSKIYVDIEIGADGSQTLYEAHDIAKNVHDTIEHRFPDVKHCMVHVNPVETDVDNG</sequence>
<evidence type="ECO:0000259" key="8">
    <source>
        <dbReference type="Pfam" id="PF01545"/>
    </source>
</evidence>
<dbReference type="SUPFAM" id="SSF160240">
    <property type="entry name" value="Cation efflux protein cytoplasmic domain-like"/>
    <property type="match status" value="1"/>
</dbReference>
<dbReference type="Pfam" id="PF16916">
    <property type="entry name" value="ZT_dimer"/>
    <property type="match status" value="1"/>
</dbReference>
<dbReference type="Gene3D" id="3.30.70.1350">
    <property type="entry name" value="Cation efflux protein, cytoplasmic domain"/>
    <property type="match status" value="1"/>
</dbReference>
<feature type="domain" description="Cation efflux protein transmembrane" evidence="8">
    <location>
        <begin position="12"/>
        <end position="207"/>
    </location>
</feature>
<evidence type="ECO:0000256" key="4">
    <source>
        <dbReference type="ARBA" id="ARBA00022692"/>
    </source>
</evidence>
<dbReference type="NCBIfam" id="TIGR01297">
    <property type="entry name" value="CDF"/>
    <property type="match status" value="1"/>
</dbReference>
<evidence type="ECO:0000256" key="7">
    <source>
        <dbReference type="SAM" id="Phobius"/>
    </source>
</evidence>
<evidence type="ECO:0000256" key="1">
    <source>
        <dbReference type="ARBA" id="ARBA00004141"/>
    </source>
</evidence>
<dbReference type="InterPro" id="IPR036837">
    <property type="entry name" value="Cation_efflux_CTD_sf"/>
</dbReference>
<dbReference type="InterPro" id="IPR027470">
    <property type="entry name" value="Cation_efflux_CTD"/>
</dbReference>
<dbReference type="Pfam" id="PF01545">
    <property type="entry name" value="Cation_efflux"/>
    <property type="match status" value="1"/>
</dbReference>
<dbReference type="InterPro" id="IPR027469">
    <property type="entry name" value="Cation_efflux_TMD_sf"/>
</dbReference>
<evidence type="ECO:0000259" key="9">
    <source>
        <dbReference type="Pfam" id="PF16916"/>
    </source>
</evidence>
<gene>
    <name evidence="10" type="ORF">IAA60_05450</name>
</gene>
<comment type="subcellular location">
    <subcellularLocation>
        <location evidence="1">Membrane</location>
        <topology evidence="1">Multi-pass membrane protein</topology>
    </subcellularLocation>
</comment>
<evidence type="ECO:0000313" key="10">
    <source>
        <dbReference type="EMBL" id="HIT85333.1"/>
    </source>
</evidence>
<proteinExistence type="inferred from homology"/>
<feature type="transmembrane region" description="Helical" evidence="7">
    <location>
        <begin position="76"/>
        <end position="97"/>
    </location>
</feature>
<evidence type="ECO:0000256" key="2">
    <source>
        <dbReference type="ARBA" id="ARBA00008114"/>
    </source>
</evidence>
<name>A0A9D1H321_9FIRM</name>
<keyword evidence="4 7" id="KW-0812">Transmembrane</keyword>
<feature type="transmembrane region" description="Helical" evidence="7">
    <location>
        <begin position="12"/>
        <end position="32"/>
    </location>
</feature>
<feature type="domain" description="Cation efflux protein cytoplasmic" evidence="9">
    <location>
        <begin position="212"/>
        <end position="288"/>
    </location>
</feature>
<dbReference type="FunFam" id="1.20.1510.10:FF:000006">
    <property type="entry name" value="Divalent cation efflux transporter"/>
    <property type="match status" value="1"/>
</dbReference>
<dbReference type="Gene3D" id="1.20.1510.10">
    <property type="entry name" value="Cation efflux protein transmembrane domain"/>
    <property type="match status" value="1"/>
</dbReference>
<organism evidence="10 11">
    <name type="scientific">Candidatus Ornithomonoglobus intestinigallinarum</name>
    <dbReference type="NCBI Taxonomy" id="2840894"/>
    <lineage>
        <taxon>Bacteria</taxon>
        <taxon>Bacillati</taxon>
        <taxon>Bacillota</taxon>
        <taxon>Clostridia</taxon>
        <taxon>Candidatus Ornithomonoglobus</taxon>
    </lineage>
</organism>
<dbReference type="GO" id="GO:0008324">
    <property type="term" value="F:monoatomic cation transmembrane transporter activity"/>
    <property type="evidence" value="ECO:0007669"/>
    <property type="project" value="InterPro"/>
</dbReference>
<evidence type="ECO:0000256" key="3">
    <source>
        <dbReference type="ARBA" id="ARBA00022448"/>
    </source>
</evidence>
<reference evidence="10" key="1">
    <citation type="submission" date="2020-10" db="EMBL/GenBank/DDBJ databases">
        <authorList>
            <person name="Gilroy R."/>
        </authorList>
    </citation>
    <scope>NUCLEOTIDE SEQUENCE</scope>
    <source>
        <strain evidence="10">CHK181-108</strain>
    </source>
</reference>
<keyword evidence="3" id="KW-0813">Transport</keyword>
<feature type="transmembrane region" description="Helical" evidence="7">
    <location>
        <begin position="117"/>
        <end position="135"/>
    </location>
</feature>
<dbReference type="EMBL" id="DVLU01000053">
    <property type="protein sequence ID" value="HIT85333.1"/>
    <property type="molecule type" value="Genomic_DNA"/>
</dbReference>
<dbReference type="InterPro" id="IPR058533">
    <property type="entry name" value="Cation_efflux_TM"/>
</dbReference>
<keyword evidence="5 7" id="KW-1133">Transmembrane helix</keyword>
<comment type="similarity">
    <text evidence="2">Belongs to the cation diffusion facilitator (CDF) transporter (TC 2.A.4) family.</text>
</comment>
<evidence type="ECO:0000256" key="5">
    <source>
        <dbReference type="ARBA" id="ARBA00022989"/>
    </source>
</evidence>
<dbReference type="InterPro" id="IPR002524">
    <property type="entry name" value="Cation_efflux"/>
</dbReference>
<reference evidence="10" key="2">
    <citation type="journal article" date="2021" name="PeerJ">
        <title>Extensive microbial diversity within the chicken gut microbiome revealed by metagenomics and culture.</title>
        <authorList>
            <person name="Gilroy R."/>
            <person name="Ravi A."/>
            <person name="Getino M."/>
            <person name="Pursley I."/>
            <person name="Horton D.L."/>
            <person name="Alikhan N.F."/>
            <person name="Baker D."/>
            <person name="Gharbi K."/>
            <person name="Hall N."/>
            <person name="Watson M."/>
            <person name="Adriaenssens E.M."/>
            <person name="Foster-Nyarko E."/>
            <person name="Jarju S."/>
            <person name="Secka A."/>
            <person name="Antonio M."/>
            <person name="Oren A."/>
            <person name="Chaudhuri R.R."/>
            <person name="La Ragione R."/>
            <person name="Hildebrand F."/>
            <person name="Pallen M.J."/>
        </authorList>
    </citation>
    <scope>NUCLEOTIDE SEQUENCE</scope>
    <source>
        <strain evidence="10">CHK181-108</strain>
    </source>
</reference>
<evidence type="ECO:0000256" key="6">
    <source>
        <dbReference type="ARBA" id="ARBA00023136"/>
    </source>
</evidence>
<keyword evidence="6 7" id="KW-0472">Membrane</keyword>
<dbReference type="SUPFAM" id="SSF161111">
    <property type="entry name" value="Cation efflux protein transmembrane domain-like"/>
    <property type="match status" value="1"/>
</dbReference>
<dbReference type="AlphaFoldDB" id="A0A9D1H321"/>
<dbReference type="PANTHER" id="PTHR43840">
    <property type="entry name" value="MITOCHONDRIAL METAL TRANSPORTER 1-RELATED"/>
    <property type="match status" value="1"/>
</dbReference>